<proteinExistence type="inferred from homology"/>
<gene>
    <name evidence="5" type="ORF">C1SCF055_LOCUS6412</name>
</gene>
<evidence type="ECO:0000313" key="5">
    <source>
        <dbReference type="EMBL" id="CAI3978354.1"/>
    </source>
</evidence>
<comment type="caution">
    <text evidence="5">The sequence shown here is derived from an EMBL/GenBank/DDBJ whole genome shotgun (WGS) entry which is preliminary data.</text>
</comment>
<dbReference type="Gene3D" id="3.90.640.10">
    <property type="entry name" value="Actin, Chain A, domain 4"/>
    <property type="match status" value="1"/>
</dbReference>
<dbReference type="InterPro" id="IPR020902">
    <property type="entry name" value="Actin/actin-like_CS"/>
</dbReference>
<reference evidence="6 7" key="2">
    <citation type="submission" date="2024-05" db="EMBL/GenBank/DDBJ databases">
        <authorList>
            <person name="Chen Y."/>
            <person name="Shah S."/>
            <person name="Dougan E. K."/>
            <person name="Thang M."/>
            <person name="Chan C."/>
        </authorList>
    </citation>
    <scope>NUCLEOTIDE SEQUENCE [LARGE SCALE GENOMIC DNA]</scope>
</reference>
<reference evidence="5" key="1">
    <citation type="submission" date="2022-10" db="EMBL/GenBank/DDBJ databases">
        <authorList>
            <person name="Chen Y."/>
            <person name="Dougan E. K."/>
            <person name="Chan C."/>
            <person name="Rhodes N."/>
            <person name="Thang M."/>
        </authorList>
    </citation>
    <scope>NUCLEOTIDE SEQUENCE</scope>
</reference>
<dbReference type="Pfam" id="PF00022">
    <property type="entry name" value="Actin"/>
    <property type="match status" value="1"/>
</dbReference>
<accession>A0A9P1BRX6</accession>
<organism evidence="5">
    <name type="scientific">Cladocopium goreaui</name>
    <dbReference type="NCBI Taxonomy" id="2562237"/>
    <lineage>
        <taxon>Eukaryota</taxon>
        <taxon>Sar</taxon>
        <taxon>Alveolata</taxon>
        <taxon>Dinophyceae</taxon>
        <taxon>Suessiales</taxon>
        <taxon>Symbiodiniaceae</taxon>
        <taxon>Cladocopium</taxon>
    </lineage>
</organism>
<sequence>MASPVVIDLGSGSCKAGEAAGSAPQLVVPSRVGRAKYGQGAMIGAHPRETWVGHEIEGKEAILIQKEPIHRGVVVNWDDLEHIFRHIFFNLHVDPAEHPVLLTEPALNPKANREKLIHSMFETFGVKRCSLFLQPVLALYSSGRTTGVILDCGDTVTCTVPIYDGFLIESGVQQLDLGGREITCYILKGLQGRNDDCRLSTRMGFKIAENVKESLGFVQCDEVEEGEVSFELPSLESESTQKAAPLRVGAERHLGPEALFQPELQGKEQGGVVEMVWQSVMMADADIQDELLLWIDEKDYDEFGPTLVHERQRFSVTVELVSPEPGSSQAQGISLQGVGTLDLPPGLEREYRFSVYAYHEGSALVRVHLTSQETGEFLNIEVKFDFFAAESLATIKLDAACRQVVRHKIAVANPLMQPARCGHGGMTRTA</sequence>
<dbReference type="SMART" id="SM00268">
    <property type="entry name" value="ACTIN"/>
    <property type="match status" value="1"/>
</dbReference>
<dbReference type="GO" id="GO:0005856">
    <property type="term" value="C:cytoskeleton"/>
    <property type="evidence" value="ECO:0007669"/>
    <property type="project" value="UniProtKB-SubCell"/>
</dbReference>
<dbReference type="EMBL" id="CAMXCT030000404">
    <property type="protein sequence ID" value="CAL4765666.1"/>
    <property type="molecule type" value="Genomic_DNA"/>
</dbReference>
<dbReference type="SUPFAM" id="SSF53067">
    <property type="entry name" value="Actin-like ATPase domain"/>
    <property type="match status" value="2"/>
</dbReference>
<comment type="subcellular location">
    <subcellularLocation>
        <location evidence="1">Cytoplasm</location>
        <location evidence="1">Cytoskeleton</location>
    </subcellularLocation>
</comment>
<dbReference type="EMBL" id="CAMXCT010000404">
    <property type="protein sequence ID" value="CAI3978354.1"/>
    <property type="molecule type" value="Genomic_DNA"/>
</dbReference>
<dbReference type="InterPro" id="IPR004000">
    <property type="entry name" value="Actin"/>
</dbReference>
<keyword evidence="2" id="KW-0963">Cytoplasm</keyword>
<dbReference type="Proteomes" id="UP001152797">
    <property type="component" value="Unassembled WGS sequence"/>
</dbReference>
<dbReference type="EMBL" id="CAMXCT020000404">
    <property type="protein sequence ID" value="CAL1131729.1"/>
    <property type="molecule type" value="Genomic_DNA"/>
</dbReference>
<dbReference type="AlphaFoldDB" id="A0A9P1BRX6"/>
<keyword evidence="2" id="KW-0206">Cytoskeleton</keyword>
<dbReference type="InterPro" id="IPR043129">
    <property type="entry name" value="ATPase_NBD"/>
</dbReference>
<evidence type="ECO:0000256" key="1">
    <source>
        <dbReference type="ARBA" id="ARBA00004245"/>
    </source>
</evidence>
<comment type="catalytic activity">
    <reaction evidence="3">
        <text>ATP + H2O = ADP + phosphate + H(+)</text>
        <dbReference type="Rhea" id="RHEA:13065"/>
        <dbReference type="ChEBI" id="CHEBI:15377"/>
        <dbReference type="ChEBI" id="CHEBI:15378"/>
        <dbReference type="ChEBI" id="CHEBI:30616"/>
        <dbReference type="ChEBI" id="CHEBI:43474"/>
        <dbReference type="ChEBI" id="CHEBI:456216"/>
    </reaction>
</comment>
<dbReference type="PANTHER" id="PTHR11937">
    <property type="entry name" value="ACTIN"/>
    <property type="match status" value="1"/>
</dbReference>
<protein>
    <submittedName>
        <fullName evidence="6">Actin-5, muscle-specific</fullName>
    </submittedName>
</protein>
<evidence type="ECO:0000313" key="6">
    <source>
        <dbReference type="EMBL" id="CAL4765666.1"/>
    </source>
</evidence>
<comment type="similarity">
    <text evidence="4">Belongs to the actin family.</text>
</comment>
<name>A0A9P1BRX6_9DINO</name>
<evidence type="ECO:0000256" key="2">
    <source>
        <dbReference type="ARBA" id="ARBA00023212"/>
    </source>
</evidence>
<keyword evidence="7" id="KW-1185">Reference proteome</keyword>
<dbReference type="PROSITE" id="PS01132">
    <property type="entry name" value="ACTINS_ACT_LIKE"/>
    <property type="match status" value="1"/>
</dbReference>
<dbReference type="PRINTS" id="PR00190">
    <property type="entry name" value="ACTIN"/>
</dbReference>
<dbReference type="Gene3D" id="3.30.420.40">
    <property type="match status" value="2"/>
</dbReference>
<evidence type="ECO:0000256" key="3">
    <source>
        <dbReference type="ARBA" id="ARBA00049360"/>
    </source>
</evidence>
<evidence type="ECO:0000256" key="4">
    <source>
        <dbReference type="RuleBase" id="RU000487"/>
    </source>
</evidence>
<evidence type="ECO:0000313" key="7">
    <source>
        <dbReference type="Proteomes" id="UP001152797"/>
    </source>
</evidence>
<dbReference type="FunFam" id="3.30.420.40:FF:000050">
    <property type="entry name" value="Actin, alpha skeletal muscle"/>
    <property type="match status" value="1"/>
</dbReference>